<keyword evidence="13" id="KW-1185">Reference proteome</keyword>
<keyword evidence="5" id="KW-0378">Hydrolase</keyword>
<accession>A0ABS8YYX2</accession>
<feature type="active site" description="Nucleophile" evidence="9">
    <location>
        <position position="176"/>
    </location>
</feature>
<keyword evidence="3" id="KW-0328">Glycosyltransferase</keyword>
<evidence type="ECO:0000256" key="8">
    <source>
        <dbReference type="ARBA" id="ARBA00023316"/>
    </source>
</evidence>
<dbReference type="Proteomes" id="UP001521181">
    <property type="component" value="Unassembled WGS sequence"/>
</dbReference>
<sequence length="200" mass="22367">MTTRPAPMLSRRAAIFAGGAALLSPALARAATQDTPMAQQPAIVAPAERRNISAFRLVDWRDHFDRLDRVTLIADTRSRALHYWAKEGADYRLYPTSVPMSEELTKRGYTEIVRKRVGPDWTPTPSMLERDPSLHYMPPGPDNPLGTHALYLDWPAYIIHGTHDTRKIGRKSSSGCIGLFNEQIEELYALCPAGTQVKII</sequence>
<feature type="domain" description="L,D-TPase catalytic" evidence="11">
    <location>
        <begin position="70"/>
        <end position="200"/>
    </location>
</feature>
<keyword evidence="6 9" id="KW-0133">Cell shape</keyword>
<evidence type="ECO:0000256" key="5">
    <source>
        <dbReference type="ARBA" id="ARBA00022801"/>
    </source>
</evidence>
<dbReference type="CDD" id="cd16913">
    <property type="entry name" value="YkuD_like"/>
    <property type="match status" value="1"/>
</dbReference>
<dbReference type="Gene3D" id="2.40.440.10">
    <property type="entry name" value="L,D-transpeptidase catalytic domain-like"/>
    <property type="match status" value="1"/>
</dbReference>
<evidence type="ECO:0000256" key="10">
    <source>
        <dbReference type="SAM" id="SignalP"/>
    </source>
</evidence>
<feature type="signal peptide" evidence="10">
    <location>
        <begin position="1"/>
        <end position="30"/>
    </location>
</feature>
<keyword evidence="7 9" id="KW-0573">Peptidoglycan synthesis</keyword>
<proteinExistence type="inferred from homology"/>
<dbReference type="InterPro" id="IPR006311">
    <property type="entry name" value="TAT_signal"/>
</dbReference>
<feature type="active site" description="Proton donor/acceptor" evidence="9">
    <location>
        <position position="160"/>
    </location>
</feature>
<keyword evidence="10" id="KW-0732">Signal</keyword>
<evidence type="ECO:0000256" key="9">
    <source>
        <dbReference type="PROSITE-ProRule" id="PRU01373"/>
    </source>
</evidence>
<evidence type="ECO:0000256" key="4">
    <source>
        <dbReference type="ARBA" id="ARBA00022679"/>
    </source>
</evidence>
<dbReference type="PROSITE" id="PS52029">
    <property type="entry name" value="LD_TPASE"/>
    <property type="match status" value="1"/>
</dbReference>
<evidence type="ECO:0000256" key="2">
    <source>
        <dbReference type="ARBA" id="ARBA00005992"/>
    </source>
</evidence>
<dbReference type="Pfam" id="PF03734">
    <property type="entry name" value="YkuD"/>
    <property type="match status" value="1"/>
</dbReference>
<dbReference type="InterPro" id="IPR038063">
    <property type="entry name" value="Transpep_catalytic_dom"/>
</dbReference>
<name>A0ABS8YYX2_9RHOB</name>
<dbReference type="InterPro" id="IPR005490">
    <property type="entry name" value="LD_TPept_cat_dom"/>
</dbReference>
<organism evidence="12 13">
    <name type="scientific">Rhodobacter flavimaris</name>
    <dbReference type="NCBI Taxonomy" id="2907145"/>
    <lineage>
        <taxon>Bacteria</taxon>
        <taxon>Pseudomonadati</taxon>
        <taxon>Pseudomonadota</taxon>
        <taxon>Alphaproteobacteria</taxon>
        <taxon>Rhodobacterales</taxon>
        <taxon>Rhodobacter group</taxon>
        <taxon>Rhodobacter</taxon>
    </lineage>
</organism>
<dbReference type="InterPro" id="IPR050979">
    <property type="entry name" value="LD-transpeptidase"/>
</dbReference>
<protein>
    <submittedName>
        <fullName evidence="12">L,D-transpeptidase</fullName>
    </submittedName>
</protein>
<feature type="chain" id="PRO_5045129898" evidence="10">
    <location>
        <begin position="31"/>
        <end position="200"/>
    </location>
</feature>
<evidence type="ECO:0000256" key="6">
    <source>
        <dbReference type="ARBA" id="ARBA00022960"/>
    </source>
</evidence>
<dbReference type="EMBL" id="JAJUOS010000003">
    <property type="protein sequence ID" value="MCE5972875.1"/>
    <property type="molecule type" value="Genomic_DNA"/>
</dbReference>
<evidence type="ECO:0000313" key="13">
    <source>
        <dbReference type="Proteomes" id="UP001521181"/>
    </source>
</evidence>
<evidence type="ECO:0000259" key="11">
    <source>
        <dbReference type="PROSITE" id="PS52029"/>
    </source>
</evidence>
<dbReference type="RefSeq" id="WP_233675883.1">
    <property type="nucleotide sequence ID" value="NZ_JAJUOS010000003.1"/>
</dbReference>
<evidence type="ECO:0000256" key="3">
    <source>
        <dbReference type="ARBA" id="ARBA00022676"/>
    </source>
</evidence>
<gene>
    <name evidence="12" type="ORF">LZA78_05235</name>
</gene>
<dbReference type="PROSITE" id="PS51318">
    <property type="entry name" value="TAT"/>
    <property type="match status" value="1"/>
</dbReference>
<evidence type="ECO:0000256" key="1">
    <source>
        <dbReference type="ARBA" id="ARBA00004752"/>
    </source>
</evidence>
<reference evidence="12 13" key="1">
    <citation type="submission" date="2021-12" db="EMBL/GenBank/DDBJ databases">
        <title>Sinirhodobacter sp. WL0062 is a bacterium isolated from seawater.</title>
        <authorList>
            <person name="Wang L."/>
            <person name="He W."/>
            <person name="Zhang D.-F."/>
        </authorList>
    </citation>
    <scope>NUCLEOTIDE SEQUENCE [LARGE SCALE GENOMIC DNA]</scope>
    <source>
        <strain evidence="12 13">WL0062</strain>
    </source>
</reference>
<evidence type="ECO:0000313" key="12">
    <source>
        <dbReference type="EMBL" id="MCE5972875.1"/>
    </source>
</evidence>
<comment type="caution">
    <text evidence="12">The sequence shown here is derived from an EMBL/GenBank/DDBJ whole genome shotgun (WGS) entry which is preliminary data.</text>
</comment>
<comment type="similarity">
    <text evidence="2">Belongs to the YkuD family.</text>
</comment>
<comment type="pathway">
    <text evidence="1 9">Cell wall biogenesis; peptidoglycan biosynthesis.</text>
</comment>
<keyword evidence="8 9" id="KW-0961">Cell wall biogenesis/degradation</keyword>
<dbReference type="PANTHER" id="PTHR30582">
    <property type="entry name" value="L,D-TRANSPEPTIDASE"/>
    <property type="match status" value="1"/>
</dbReference>
<dbReference type="SUPFAM" id="SSF141523">
    <property type="entry name" value="L,D-transpeptidase catalytic domain-like"/>
    <property type="match status" value="1"/>
</dbReference>
<keyword evidence="4" id="KW-0808">Transferase</keyword>
<dbReference type="PANTHER" id="PTHR30582:SF24">
    <property type="entry name" value="L,D-TRANSPEPTIDASE ERFK_SRFK-RELATED"/>
    <property type="match status" value="1"/>
</dbReference>
<evidence type="ECO:0000256" key="7">
    <source>
        <dbReference type="ARBA" id="ARBA00022984"/>
    </source>
</evidence>